<keyword evidence="5 11" id="KW-0808">Transferase</keyword>
<dbReference type="NCBIfam" id="TIGR00482">
    <property type="entry name" value="nicotinate (nicotinamide) nucleotide adenylyltransferase"/>
    <property type="match status" value="1"/>
</dbReference>
<comment type="catalytic activity">
    <reaction evidence="10 11">
        <text>nicotinate beta-D-ribonucleotide + ATP + H(+) = deamido-NAD(+) + diphosphate</text>
        <dbReference type="Rhea" id="RHEA:22860"/>
        <dbReference type="ChEBI" id="CHEBI:15378"/>
        <dbReference type="ChEBI" id="CHEBI:30616"/>
        <dbReference type="ChEBI" id="CHEBI:33019"/>
        <dbReference type="ChEBI" id="CHEBI:57502"/>
        <dbReference type="ChEBI" id="CHEBI:58437"/>
        <dbReference type="EC" id="2.7.7.18"/>
    </reaction>
</comment>
<evidence type="ECO:0000256" key="1">
    <source>
        <dbReference type="ARBA" id="ARBA00002324"/>
    </source>
</evidence>
<dbReference type="CDD" id="cd02165">
    <property type="entry name" value="NMNAT"/>
    <property type="match status" value="1"/>
</dbReference>
<keyword evidence="4 11" id="KW-0662">Pyridine nucleotide biosynthesis</keyword>
<dbReference type="HAMAP" id="MF_00244">
    <property type="entry name" value="NaMN_adenylyltr"/>
    <property type="match status" value="1"/>
</dbReference>
<keyword evidence="8 11" id="KW-0067">ATP-binding</keyword>
<proteinExistence type="inferred from homology"/>
<evidence type="ECO:0000256" key="7">
    <source>
        <dbReference type="ARBA" id="ARBA00022741"/>
    </source>
</evidence>
<sequence length="196" mass="21846">MPPSAPGMRIGLFGGSFNPMHQGHLLVMEETLRRLELHALWVLVTPGNPLKDNSSLPSLEARVLAARAMITDPRIRVTGFEAERGFAYSWQTVDFLTRTMPDRRFVWIMGADSLANFHRWQRWRDMAAKVPMAVYVRPGAGRRALASRAAATLDHAQLDETDTALLARCHAPAWIYLQGRQSPLSSTAIRAAQGTN</sequence>
<dbReference type="InterPro" id="IPR005248">
    <property type="entry name" value="NadD/NMNAT"/>
</dbReference>
<dbReference type="NCBIfam" id="TIGR00125">
    <property type="entry name" value="cyt_tran_rel"/>
    <property type="match status" value="1"/>
</dbReference>
<dbReference type="PANTHER" id="PTHR39321:SF3">
    <property type="entry name" value="PHOSPHOPANTETHEINE ADENYLYLTRANSFERASE"/>
    <property type="match status" value="1"/>
</dbReference>
<evidence type="ECO:0000256" key="2">
    <source>
        <dbReference type="ARBA" id="ARBA00005019"/>
    </source>
</evidence>
<gene>
    <name evidence="11" type="primary">nadD</name>
    <name evidence="13" type="ORF">K1X15_19300</name>
</gene>
<evidence type="ECO:0000259" key="12">
    <source>
        <dbReference type="Pfam" id="PF01467"/>
    </source>
</evidence>
<keyword evidence="7 11" id="KW-0547">Nucleotide-binding</keyword>
<evidence type="ECO:0000313" key="13">
    <source>
        <dbReference type="EMBL" id="QYO79182.1"/>
    </source>
</evidence>
<dbReference type="InterPro" id="IPR014729">
    <property type="entry name" value="Rossmann-like_a/b/a_fold"/>
</dbReference>
<dbReference type="EC" id="2.7.7.18" evidence="11"/>
<evidence type="ECO:0000256" key="8">
    <source>
        <dbReference type="ARBA" id="ARBA00022840"/>
    </source>
</evidence>
<dbReference type="EMBL" id="CP080590">
    <property type="protein sequence ID" value="QYO79182.1"/>
    <property type="molecule type" value="Genomic_DNA"/>
</dbReference>
<evidence type="ECO:0000256" key="10">
    <source>
        <dbReference type="ARBA" id="ARBA00048721"/>
    </source>
</evidence>
<evidence type="ECO:0000256" key="4">
    <source>
        <dbReference type="ARBA" id="ARBA00022642"/>
    </source>
</evidence>
<dbReference type="InterPro" id="IPR004821">
    <property type="entry name" value="Cyt_trans-like"/>
</dbReference>
<dbReference type="Pfam" id="PF01467">
    <property type="entry name" value="CTP_transf_like"/>
    <property type="match status" value="1"/>
</dbReference>
<organism evidence="13 14">
    <name type="scientific">Devosia salina</name>
    <dbReference type="NCBI Taxonomy" id="2860336"/>
    <lineage>
        <taxon>Bacteria</taxon>
        <taxon>Pseudomonadati</taxon>
        <taxon>Pseudomonadota</taxon>
        <taxon>Alphaproteobacteria</taxon>
        <taxon>Hyphomicrobiales</taxon>
        <taxon>Devosiaceae</taxon>
        <taxon>Devosia</taxon>
    </lineage>
</organism>
<evidence type="ECO:0000256" key="9">
    <source>
        <dbReference type="ARBA" id="ARBA00023027"/>
    </source>
</evidence>
<evidence type="ECO:0000256" key="11">
    <source>
        <dbReference type="HAMAP-Rule" id="MF_00244"/>
    </source>
</evidence>
<dbReference type="Gene3D" id="3.40.50.620">
    <property type="entry name" value="HUPs"/>
    <property type="match status" value="1"/>
</dbReference>
<feature type="domain" description="Cytidyltransferase-like" evidence="12">
    <location>
        <begin position="12"/>
        <end position="191"/>
    </location>
</feature>
<evidence type="ECO:0000256" key="3">
    <source>
        <dbReference type="ARBA" id="ARBA00009014"/>
    </source>
</evidence>
<comment type="function">
    <text evidence="1 11">Catalyzes the reversible adenylation of nicotinate mononucleotide (NaMN) to nicotinic acid adenine dinucleotide (NaAD).</text>
</comment>
<keyword evidence="9 11" id="KW-0520">NAD</keyword>
<evidence type="ECO:0000256" key="6">
    <source>
        <dbReference type="ARBA" id="ARBA00022695"/>
    </source>
</evidence>
<accession>A0ABX8WKM4</accession>
<evidence type="ECO:0000313" key="14">
    <source>
        <dbReference type="Proteomes" id="UP000825799"/>
    </source>
</evidence>
<keyword evidence="14" id="KW-1185">Reference proteome</keyword>
<protein>
    <recommendedName>
        <fullName evidence="11">Probable nicotinate-nucleotide adenylyltransferase</fullName>
        <ecNumber evidence="11">2.7.7.18</ecNumber>
    </recommendedName>
    <alternativeName>
        <fullName evidence="11">Deamido-NAD(+) diphosphorylase</fullName>
    </alternativeName>
    <alternativeName>
        <fullName evidence="11">Deamido-NAD(+) pyrophosphorylase</fullName>
    </alternativeName>
    <alternativeName>
        <fullName evidence="11">Nicotinate mononucleotide adenylyltransferase</fullName>
        <shortName evidence="11">NaMN adenylyltransferase</shortName>
    </alternativeName>
</protein>
<dbReference type="SUPFAM" id="SSF52374">
    <property type="entry name" value="Nucleotidylyl transferase"/>
    <property type="match status" value="1"/>
</dbReference>
<comment type="similarity">
    <text evidence="3 11">Belongs to the NadD family.</text>
</comment>
<dbReference type="NCBIfam" id="NF000845">
    <property type="entry name" value="PRK00071.2-4"/>
    <property type="match status" value="1"/>
</dbReference>
<evidence type="ECO:0000256" key="5">
    <source>
        <dbReference type="ARBA" id="ARBA00022679"/>
    </source>
</evidence>
<dbReference type="Proteomes" id="UP000825799">
    <property type="component" value="Chromosome"/>
</dbReference>
<comment type="pathway">
    <text evidence="2 11">Cofactor biosynthesis; NAD(+) biosynthesis; deamido-NAD(+) from nicotinate D-ribonucleotide: step 1/1.</text>
</comment>
<dbReference type="PANTHER" id="PTHR39321">
    <property type="entry name" value="NICOTINATE-NUCLEOTIDE ADENYLYLTRANSFERASE-RELATED"/>
    <property type="match status" value="1"/>
</dbReference>
<name>A0ABX8WKM4_9HYPH</name>
<reference evidence="13 14" key="1">
    <citation type="submission" date="2021-08" db="EMBL/GenBank/DDBJ databases">
        <title>Devosia salina sp. nov., isolated from the South China Sea sediment.</title>
        <authorList>
            <person name="Zhou Z."/>
        </authorList>
    </citation>
    <scope>NUCLEOTIDE SEQUENCE [LARGE SCALE GENOMIC DNA]</scope>
    <source>
        <strain evidence="13 14">SCS-3</strain>
    </source>
</reference>
<dbReference type="GO" id="GO:0004515">
    <property type="term" value="F:nicotinate-nucleotide adenylyltransferase activity"/>
    <property type="evidence" value="ECO:0007669"/>
    <property type="project" value="UniProtKB-EC"/>
</dbReference>
<keyword evidence="6 11" id="KW-0548">Nucleotidyltransferase</keyword>